<proteinExistence type="predicted"/>
<dbReference type="Pfam" id="PF02954">
    <property type="entry name" value="HTH_8"/>
    <property type="match status" value="1"/>
</dbReference>
<evidence type="ECO:0000313" key="7">
    <source>
        <dbReference type="Proteomes" id="UP000586918"/>
    </source>
</evidence>
<dbReference type="InterPro" id="IPR058031">
    <property type="entry name" value="AAA_lid_NorR"/>
</dbReference>
<keyword evidence="4" id="KW-0804">Transcription</keyword>
<feature type="domain" description="Sigma-54 factor interaction" evidence="5">
    <location>
        <begin position="307"/>
        <end position="491"/>
    </location>
</feature>
<dbReference type="InterPro" id="IPR002197">
    <property type="entry name" value="HTH_Fis"/>
</dbReference>
<dbReference type="Gene3D" id="1.10.10.60">
    <property type="entry name" value="Homeodomain-like"/>
    <property type="match status" value="1"/>
</dbReference>
<evidence type="ECO:0000313" key="6">
    <source>
        <dbReference type="EMBL" id="NMH90023.1"/>
    </source>
</evidence>
<dbReference type="GO" id="GO:0005524">
    <property type="term" value="F:ATP binding"/>
    <property type="evidence" value="ECO:0007669"/>
    <property type="project" value="UniProtKB-KW"/>
</dbReference>
<protein>
    <recommendedName>
        <fullName evidence="5">Sigma-54 factor interaction domain-containing protein</fullName>
    </recommendedName>
</protein>
<accession>A0A848DA16</accession>
<comment type="caution">
    <text evidence="6">The sequence shown here is derived from an EMBL/GenBank/DDBJ whole genome shotgun (WGS) entry which is preliminary data.</text>
</comment>
<dbReference type="GO" id="GO:0006355">
    <property type="term" value="P:regulation of DNA-templated transcription"/>
    <property type="evidence" value="ECO:0007669"/>
    <property type="project" value="InterPro"/>
</dbReference>
<dbReference type="InterPro" id="IPR002078">
    <property type="entry name" value="Sigma_54_int"/>
</dbReference>
<dbReference type="Gene3D" id="1.10.8.60">
    <property type="match status" value="1"/>
</dbReference>
<keyword evidence="3" id="KW-0805">Transcription regulation</keyword>
<reference evidence="6 7" key="1">
    <citation type="submission" date="2020-04" db="EMBL/GenBank/DDBJ databases">
        <authorList>
            <person name="Klaysubun C."/>
            <person name="Duangmal K."/>
            <person name="Lipun K."/>
        </authorList>
    </citation>
    <scope>NUCLEOTIDE SEQUENCE [LARGE SCALE GENOMIC DNA]</scope>
    <source>
        <strain evidence="6 7">DSM 45300</strain>
    </source>
</reference>
<evidence type="ECO:0000259" key="5">
    <source>
        <dbReference type="PROSITE" id="PS50045"/>
    </source>
</evidence>
<dbReference type="AlphaFoldDB" id="A0A848DA16"/>
<dbReference type="SUPFAM" id="SSF52540">
    <property type="entry name" value="P-loop containing nucleoside triphosphate hydrolases"/>
    <property type="match status" value="1"/>
</dbReference>
<dbReference type="InterPro" id="IPR027417">
    <property type="entry name" value="P-loop_NTPase"/>
</dbReference>
<dbReference type="PANTHER" id="PTHR32071">
    <property type="entry name" value="TRANSCRIPTIONAL REGULATORY PROTEIN"/>
    <property type="match status" value="1"/>
</dbReference>
<keyword evidence="7" id="KW-1185">Reference proteome</keyword>
<dbReference type="InterPro" id="IPR009057">
    <property type="entry name" value="Homeodomain-like_sf"/>
</dbReference>
<dbReference type="InterPro" id="IPR029016">
    <property type="entry name" value="GAF-like_dom_sf"/>
</dbReference>
<dbReference type="Proteomes" id="UP000586918">
    <property type="component" value="Unassembled WGS sequence"/>
</dbReference>
<keyword evidence="1" id="KW-0547">Nucleotide-binding</keyword>
<evidence type="ECO:0000256" key="1">
    <source>
        <dbReference type="ARBA" id="ARBA00022741"/>
    </source>
</evidence>
<gene>
    <name evidence="6" type="ORF">HF519_00100</name>
</gene>
<dbReference type="GO" id="GO:0043565">
    <property type="term" value="F:sequence-specific DNA binding"/>
    <property type="evidence" value="ECO:0007669"/>
    <property type="project" value="InterPro"/>
</dbReference>
<organism evidence="6 7">
    <name type="scientific">Pseudonocardia bannensis</name>
    <dbReference type="NCBI Taxonomy" id="630973"/>
    <lineage>
        <taxon>Bacteria</taxon>
        <taxon>Bacillati</taxon>
        <taxon>Actinomycetota</taxon>
        <taxon>Actinomycetes</taxon>
        <taxon>Pseudonocardiales</taxon>
        <taxon>Pseudonocardiaceae</taxon>
        <taxon>Pseudonocardia</taxon>
    </lineage>
</organism>
<evidence type="ECO:0000256" key="3">
    <source>
        <dbReference type="ARBA" id="ARBA00023015"/>
    </source>
</evidence>
<evidence type="ECO:0000256" key="2">
    <source>
        <dbReference type="ARBA" id="ARBA00022840"/>
    </source>
</evidence>
<dbReference type="PRINTS" id="PR01590">
    <property type="entry name" value="HTHFIS"/>
</dbReference>
<sequence length="561" mass="59627">MRAGTAWEQFHAGEEPRDVRGEVLTSWRRSRFSGVDPEYVEPPYIETDLDSHFVRVAVPILTGMAGLLAGGDTCLALSDARGSVVWRWVSEPALRAALDELRVDTGYCFDEELVGTNGLGTALETGDIAVIRGSEHFVHRFHDVTCVAAPVRHPVTQRTVGAVNVTCRAEHTNPLLSVVVLKLVEEIRGGLLAAASTRERRLLAGFLAEQRRSTGPVLTVGEDVFIANRAAADLGLDHRALWDELRTARITGENSVIALPADLSGRVRLLRDGPTTTGAVVTITGPVAQAPKRRPATSVDAASTWERLLAEATALVADGPLVVRGEPGTGKATLLATALAGRFGVEPVVMDAATCPVEGLPAWAARLSEHLGDTPVPLVLRHVELLSEEASRAVGAFLAEGGHGPLGVTLTVSDAGGTDDPARLLDRLGGAALTIPPLRRRSSDIVALAQRELRGHGPRLSFSLQAQAALRRYDWPGNARELSRVVRDAARSARGGVVGLEALPAEIRAASGRRVLSPLERAESSVIAAVLQECGGNKSAAAKELGISRTALYAKIRSYRL</sequence>
<dbReference type="Gene3D" id="3.30.450.40">
    <property type="match status" value="1"/>
</dbReference>
<evidence type="ECO:0000256" key="4">
    <source>
        <dbReference type="ARBA" id="ARBA00023163"/>
    </source>
</evidence>
<dbReference type="SUPFAM" id="SSF46689">
    <property type="entry name" value="Homeodomain-like"/>
    <property type="match status" value="1"/>
</dbReference>
<dbReference type="EMBL" id="JAAXKZ010000001">
    <property type="protein sequence ID" value="NMH90023.1"/>
    <property type="molecule type" value="Genomic_DNA"/>
</dbReference>
<dbReference type="RefSeq" id="WP_169409523.1">
    <property type="nucleotide sequence ID" value="NZ_JAAXKZ010000001.1"/>
</dbReference>
<name>A0A848DA16_9PSEU</name>
<keyword evidence="2" id="KW-0067">ATP-binding</keyword>
<dbReference type="Pfam" id="PF25601">
    <property type="entry name" value="AAA_lid_14"/>
    <property type="match status" value="1"/>
</dbReference>
<dbReference type="PROSITE" id="PS50045">
    <property type="entry name" value="SIGMA54_INTERACT_4"/>
    <property type="match status" value="1"/>
</dbReference>